<protein>
    <submittedName>
        <fullName evidence="1">Uncharacterized protein</fullName>
    </submittedName>
</protein>
<keyword evidence="2" id="KW-1185">Reference proteome</keyword>
<comment type="caution">
    <text evidence="1">The sequence shown here is derived from an EMBL/GenBank/DDBJ whole genome shotgun (WGS) entry which is preliminary data.</text>
</comment>
<evidence type="ECO:0000313" key="2">
    <source>
        <dbReference type="Proteomes" id="UP001576780"/>
    </source>
</evidence>
<sequence length="43" mass="4682">MSNNAIAINQALIVGKVKKATLIRQTSLARRCNKSKEIIKGIS</sequence>
<gene>
    <name evidence="1" type="ORF">ACE1CA_25400</name>
</gene>
<proteinExistence type="predicted"/>
<accession>A0ABV4WRW6</accession>
<dbReference type="Proteomes" id="UP001576780">
    <property type="component" value="Unassembled WGS sequence"/>
</dbReference>
<dbReference type="RefSeq" id="WP_413280190.1">
    <property type="nucleotide sequence ID" value="NZ_JBHFNT010000227.1"/>
</dbReference>
<reference evidence="1 2" key="1">
    <citation type="submission" date="2024-09" db="EMBL/GenBank/DDBJ databases">
        <title>Floridaenema gen nov. (Aerosakkonemataceae, Aerosakkonematales ord. nov., Cyanobacteria) from benthic tropical and subtropical fresh waters, with the description of four new species.</title>
        <authorList>
            <person name="Moretto J.A."/>
            <person name="Berthold D.E."/>
            <person name="Lefler F.W."/>
            <person name="Huang I.-S."/>
            <person name="Laughinghouse H. IV."/>
        </authorList>
    </citation>
    <scope>NUCLEOTIDE SEQUENCE [LARGE SCALE GENOMIC DNA]</scope>
    <source>
        <strain evidence="1 2">BLCC-F167</strain>
    </source>
</reference>
<organism evidence="1 2">
    <name type="scientific">Floridaenema evergladense BLCC-F167</name>
    <dbReference type="NCBI Taxonomy" id="3153639"/>
    <lineage>
        <taxon>Bacteria</taxon>
        <taxon>Bacillati</taxon>
        <taxon>Cyanobacteriota</taxon>
        <taxon>Cyanophyceae</taxon>
        <taxon>Oscillatoriophycideae</taxon>
        <taxon>Aerosakkonematales</taxon>
        <taxon>Aerosakkonemataceae</taxon>
        <taxon>Floridanema</taxon>
        <taxon>Floridanema evergladense</taxon>
    </lineage>
</organism>
<evidence type="ECO:0000313" key="1">
    <source>
        <dbReference type="EMBL" id="MFB2837852.1"/>
    </source>
</evidence>
<name>A0ABV4WRW6_9CYAN</name>
<dbReference type="EMBL" id="JBHFNT010000227">
    <property type="protein sequence ID" value="MFB2837852.1"/>
    <property type="molecule type" value="Genomic_DNA"/>
</dbReference>